<evidence type="ECO:0000313" key="6">
    <source>
        <dbReference type="Proteomes" id="UP000634011"/>
    </source>
</evidence>
<dbReference type="PANTHER" id="PTHR47894:SF1">
    <property type="entry name" value="HTH-TYPE TRANSCRIPTIONAL REGULATOR VQSM"/>
    <property type="match status" value="1"/>
</dbReference>
<dbReference type="RefSeq" id="WP_186913778.1">
    <property type="nucleotide sequence ID" value="NZ_JACOFV010000018.1"/>
</dbReference>
<evidence type="ECO:0000256" key="3">
    <source>
        <dbReference type="ARBA" id="ARBA00023163"/>
    </source>
</evidence>
<dbReference type="InterPro" id="IPR018060">
    <property type="entry name" value="HTH_AraC"/>
</dbReference>
<dbReference type="GO" id="GO:0003700">
    <property type="term" value="F:DNA-binding transcription factor activity"/>
    <property type="evidence" value="ECO:0007669"/>
    <property type="project" value="InterPro"/>
</dbReference>
<reference evidence="5" key="1">
    <citation type="submission" date="2020-08" db="EMBL/GenBank/DDBJ databases">
        <title>Novel species isolated from subtropical streams in China.</title>
        <authorList>
            <person name="Lu H."/>
        </authorList>
    </citation>
    <scope>NUCLEOTIDE SEQUENCE</scope>
    <source>
        <strain evidence="5">KACC 12607</strain>
    </source>
</reference>
<evidence type="ECO:0000313" key="5">
    <source>
        <dbReference type="EMBL" id="MBC3863828.1"/>
    </source>
</evidence>
<dbReference type="PRINTS" id="PR00032">
    <property type="entry name" value="HTHARAC"/>
</dbReference>
<dbReference type="Gene3D" id="1.10.10.60">
    <property type="entry name" value="Homeodomain-like"/>
    <property type="match status" value="1"/>
</dbReference>
<gene>
    <name evidence="5" type="ORF">H8K32_17110</name>
</gene>
<keyword evidence="2" id="KW-0238">DNA-binding</keyword>
<dbReference type="AlphaFoldDB" id="A0A923HSC0"/>
<name>A0A923HSC0_9BURK</name>
<protein>
    <submittedName>
        <fullName evidence="5">AraC family transcriptional regulator ligand-binding domain-containing protein</fullName>
    </submittedName>
</protein>
<keyword evidence="6" id="KW-1185">Reference proteome</keyword>
<dbReference type="EMBL" id="JACOFV010000018">
    <property type="protein sequence ID" value="MBC3863828.1"/>
    <property type="molecule type" value="Genomic_DNA"/>
</dbReference>
<accession>A0A923HSC0</accession>
<dbReference type="SMART" id="SM00342">
    <property type="entry name" value="HTH_ARAC"/>
    <property type="match status" value="1"/>
</dbReference>
<dbReference type="Pfam" id="PF12833">
    <property type="entry name" value="HTH_18"/>
    <property type="match status" value="1"/>
</dbReference>
<evidence type="ECO:0000259" key="4">
    <source>
        <dbReference type="PROSITE" id="PS01124"/>
    </source>
</evidence>
<dbReference type="InterPro" id="IPR032687">
    <property type="entry name" value="AraC-type_N"/>
</dbReference>
<keyword evidence="3" id="KW-0804">Transcription</keyword>
<dbReference type="SUPFAM" id="SSF46689">
    <property type="entry name" value="Homeodomain-like"/>
    <property type="match status" value="1"/>
</dbReference>
<comment type="caution">
    <text evidence="5">The sequence shown here is derived from an EMBL/GenBank/DDBJ whole genome shotgun (WGS) entry which is preliminary data.</text>
</comment>
<dbReference type="Proteomes" id="UP000634011">
    <property type="component" value="Unassembled WGS sequence"/>
</dbReference>
<evidence type="ECO:0000256" key="1">
    <source>
        <dbReference type="ARBA" id="ARBA00023015"/>
    </source>
</evidence>
<proteinExistence type="predicted"/>
<dbReference type="PROSITE" id="PS01124">
    <property type="entry name" value="HTH_ARAC_FAMILY_2"/>
    <property type="match status" value="1"/>
</dbReference>
<dbReference type="InterPro" id="IPR020449">
    <property type="entry name" value="Tscrpt_reg_AraC-type_HTH"/>
</dbReference>
<organism evidence="5 6">
    <name type="scientific">Undibacterium jejuense</name>
    <dbReference type="NCBI Taxonomy" id="1344949"/>
    <lineage>
        <taxon>Bacteria</taxon>
        <taxon>Pseudomonadati</taxon>
        <taxon>Pseudomonadota</taxon>
        <taxon>Betaproteobacteria</taxon>
        <taxon>Burkholderiales</taxon>
        <taxon>Oxalobacteraceae</taxon>
        <taxon>Undibacterium</taxon>
    </lineage>
</organism>
<feature type="domain" description="HTH araC/xylS-type" evidence="4">
    <location>
        <begin position="245"/>
        <end position="342"/>
    </location>
</feature>
<dbReference type="InterPro" id="IPR009057">
    <property type="entry name" value="Homeodomain-like_sf"/>
</dbReference>
<keyword evidence="1" id="KW-0805">Transcription regulation</keyword>
<dbReference type="PANTHER" id="PTHR47894">
    <property type="entry name" value="HTH-TYPE TRANSCRIPTIONAL REGULATOR GADX"/>
    <property type="match status" value="1"/>
</dbReference>
<dbReference type="GO" id="GO:0000976">
    <property type="term" value="F:transcription cis-regulatory region binding"/>
    <property type="evidence" value="ECO:0007669"/>
    <property type="project" value="TreeGrafter"/>
</dbReference>
<sequence length="345" mass="39805">MTVHQKLEIYYVHSSYVRRTYSQLLARDVDALKVLSVSGLTLEQISIADGMIDIKFYARFIKEAKRLLFCPWLGLEFGQEGDSASHGAVGHAAAACENLREALTVIAQYGHLRADAFIFRYVENEMEGKLIISERIHLGDASQFFFESIFATLVRGFQSVIATNLNKIVVDMPFSEKMWSDVYRQFSPCQVRFGYDNLAFHFPIEMLTQVCITSDTEVLNMSLYECERKNQSLSGRKQSFALRVADLLKRVDLTTDRMPDLSHVASHLCVSSRTLMRKLKEEGTSFKELLDANHKQLACWYLRNTDESVEVIAMRLGYQDPTNFSRTFRRWYTDTPSEYRRRNQS</sequence>
<dbReference type="GO" id="GO:0005829">
    <property type="term" value="C:cytosol"/>
    <property type="evidence" value="ECO:0007669"/>
    <property type="project" value="TreeGrafter"/>
</dbReference>
<dbReference type="Pfam" id="PF12625">
    <property type="entry name" value="Arabinose_bd"/>
    <property type="match status" value="1"/>
</dbReference>
<evidence type="ECO:0000256" key="2">
    <source>
        <dbReference type="ARBA" id="ARBA00023125"/>
    </source>
</evidence>